<accession>A0A2V1DGZ4</accession>
<evidence type="ECO:0000256" key="1">
    <source>
        <dbReference type="SAM" id="MobiDB-lite"/>
    </source>
</evidence>
<feature type="region of interest" description="Disordered" evidence="1">
    <location>
        <begin position="84"/>
        <end position="108"/>
    </location>
</feature>
<evidence type="ECO:0000313" key="3">
    <source>
        <dbReference type="Proteomes" id="UP000244855"/>
    </source>
</evidence>
<reference evidence="2 3" key="1">
    <citation type="journal article" date="2018" name="Sci. Rep.">
        <title>Comparative genomics provides insights into the lifestyle and reveals functional heterogeneity of dark septate endophytic fungi.</title>
        <authorList>
            <person name="Knapp D.G."/>
            <person name="Nemeth J.B."/>
            <person name="Barry K."/>
            <person name="Hainaut M."/>
            <person name="Henrissat B."/>
            <person name="Johnson J."/>
            <person name="Kuo A."/>
            <person name="Lim J.H.P."/>
            <person name="Lipzen A."/>
            <person name="Nolan M."/>
            <person name="Ohm R.A."/>
            <person name="Tamas L."/>
            <person name="Grigoriev I.V."/>
            <person name="Spatafora J.W."/>
            <person name="Nagy L.G."/>
            <person name="Kovacs G.M."/>
        </authorList>
    </citation>
    <scope>NUCLEOTIDE SEQUENCE [LARGE SCALE GENOMIC DNA]</scope>
    <source>
        <strain evidence="2 3">DSE2036</strain>
    </source>
</reference>
<dbReference type="OrthoDB" id="5840532at2759"/>
<sequence>MATNKEASGDDNTAAHLASPLFQVNAGYCNVFPAPGLRRTVRHITGVNEEGQSIFLSTDCGDHHRVMGNEQAVANILYSTKETPANLNNNEDTKYGKDNESRESSSSSSIRAKSASCIRATSALIAGLRMPGMLWILLDCTPIMVNGKALEEELAELAPYYLGK</sequence>
<dbReference type="EMBL" id="KZ805436">
    <property type="protein sequence ID" value="PVH97446.1"/>
    <property type="molecule type" value="Genomic_DNA"/>
</dbReference>
<dbReference type="AlphaFoldDB" id="A0A2V1DGZ4"/>
<dbReference type="PANTHER" id="PTHR36156:SF2">
    <property type="entry name" value="CUPIN TYPE-2 DOMAIN-CONTAINING PROTEIN"/>
    <property type="match status" value="1"/>
</dbReference>
<protein>
    <submittedName>
        <fullName evidence="2">Uncharacterized protein</fullName>
    </submittedName>
</protein>
<organism evidence="2 3">
    <name type="scientific">Periconia macrospinosa</name>
    <dbReference type="NCBI Taxonomy" id="97972"/>
    <lineage>
        <taxon>Eukaryota</taxon>
        <taxon>Fungi</taxon>
        <taxon>Dikarya</taxon>
        <taxon>Ascomycota</taxon>
        <taxon>Pezizomycotina</taxon>
        <taxon>Dothideomycetes</taxon>
        <taxon>Pleosporomycetidae</taxon>
        <taxon>Pleosporales</taxon>
        <taxon>Massarineae</taxon>
        <taxon>Periconiaceae</taxon>
        <taxon>Periconia</taxon>
    </lineage>
</organism>
<evidence type="ECO:0000313" key="2">
    <source>
        <dbReference type="EMBL" id="PVH97446.1"/>
    </source>
</evidence>
<feature type="compositionally biased region" description="Basic and acidic residues" evidence="1">
    <location>
        <begin position="91"/>
        <end position="103"/>
    </location>
</feature>
<dbReference type="InterPro" id="IPR047142">
    <property type="entry name" value="OryJ/VirC-like"/>
</dbReference>
<dbReference type="STRING" id="97972.A0A2V1DGZ4"/>
<name>A0A2V1DGZ4_9PLEO</name>
<proteinExistence type="predicted"/>
<dbReference type="PANTHER" id="PTHR36156">
    <property type="entry name" value="SLR2101 PROTEIN"/>
    <property type="match status" value="1"/>
</dbReference>
<gene>
    <name evidence="2" type="ORF">DM02DRAFT_658302</name>
</gene>
<dbReference type="Proteomes" id="UP000244855">
    <property type="component" value="Unassembled WGS sequence"/>
</dbReference>
<keyword evidence="3" id="KW-1185">Reference proteome</keyword>